<sequence>MGLRMLESSYMAHRKALDRIYGASSRPKTSKTRKSRPTTAAKPEENGELDKTGTTQRPKTSKSRQPGTAKPRTSKFQRQVQEEHESKVNKMYSRIKAVKPGLDNTGTSIVRRPPTHQAGKDVDHQTNVAAMKHHLATMKGTRVDRPHSAVPHNKPVVFDMSHVLAQSPTRTLALTQPRRQGTRPRSSRREPAKMAMSGSTKLTIEVPADAQEEFKEEMAVTVTAPAMESVTAVKVPSPEFDRATLRRYIIEEQVSRRVFKTDDLLQFFDEMKGKYSSHPDIDAVIKGLSVDLVVPTEDDEEVAVETSSPLKVSLASQWSTDPATTYPFLPVVDNGDGLRTLDEVKMSSRVRMERDIAMKQKTPERGPIPDHEESEDDVESVSDDFEDDFEDD</sequence>
<accession>A0A8J6ARU4</accession>
<feature type="compositionally biased region" description="Basic and acidic residues" evidence="1">
    <location>
        <begin position="42"/>
        <end position="51"/>
    </location>
</feature>
<comment type="caution">
    <text evidence="2">The sequence shown here is derived from an EMBL/GenBank/DDBJ whole genome shotgun (WGS) entry which is preliminary data.</text>
</comment>
<protein>
    <submittedName>
        <fullName evidence="2">Uncharacterized protein</fullName>
    </submittedName>
</protein>
<feature type="compositionally biased region" description="Acidic residues" evidence="1">
    <location>
        <begin position="372"/>
        <end position="392"/>
    </location>
</feature>
<dbReference type="EMBL" id="JAHDYR010000064">
    <property type="protein sequence ID" value="KAG9390665.1"/>
    <property type="molecule type" value="Genomic_DNA"/>
</dbReference>
<keyword evidence="3" id="KW-1185">Reference proteome</keyword>
<evidence type="ECO:0000256" key="1">
    <source>
        <dbReference type="SAM" id="MobiDB-lite"/>
    </source>
</evidence>
<feature type="region of interest" description="Disordered" evidence="1">
    <location>
        <begin position="352"/>
        <end position="392"/>
    </location>
</feature>
<feature type="region of interest" description="Disordered" evidence="1">
    <location>
        <begin position="175"/>
        <end position="198"/>
    </location>
</feature>
<feature type="region of interest" description="Disordered" evidence="1">
    <location>
        <begin position="18"/>
        <end position="120"/>
    </location>
</feature>
<dbReference type="AlphaFoldDB" id="A0A8J6ARU4"/>
<gene>
    <name evidence="2" type="ORF">J8273_8031</name>
</gene>
<proteinExistence type="predicted"/>
<evidence type="ECO:0000313" key="2">
    <source>
        <dbReference type="EMBL" id="KAG9390665.1"/>
    </source>
</evidence>
<dbReference type="Proteomes" id="UP000717585">
    <property type="component" value="Unassembled WGS sequence"/>
</dbReference>
<organism evidence="2 3">
    <name type="scientific">Carpediemonas membranifera</name>
    <dbReference type="NCBI Taxonomy" id="201153"/>
    <lineage>
        <taxon>Eukaryota</taxon>
        <taxon>Metamonada</taxon>
        <taxon>Carpediemonas-like organisms</taxon>
        <taxon>Carpediemonas</taxon>
    </lineage>
</organism>
<feature type="compositionally biased region" description="Basic and acidic residues" evidence="1">
    <location>
        <begin position="352"/>
        <end position="371"/>
    </location>
</feature>
<evidence type="ECO:0000313" key="3">
    <source>
        <dbReference type="Proteomes" id="UP000717585"/>
    </source>
</evidence>
<feature type="compositionally biased region" description="Polar residues" evidence="1">
    <location>
        <begin position="52"/>
        <end position="66"/>
    </location>
</feature>
<name>A0A8J6ARU4_9EUKA</name>
<reference evidence="2" key="1">
    <citation type="submission" date="2021-05" db="EMBL/GenBank/DDBJ databases">
        <title>A free-living protist that lacks canonical eukaryotic 1 DNA replication and segregation systems.</title>
        <authorList>
            <person name="Salas-Leiva D.E."/>
            <person name="Tromer E.C."/>
            <person name="Curtis B.A."/>
            <person name="Jerlstrom-Hultqvist J."/>
            <person name="Kolisko M."/>
            <person name="Yi Z."/>
            <person name="Salas-Leiva J.S."/>
            <person name="Gallot-Lavallee L."/>
            <person name="Kops G.J.P.L."/>
            <person name="Archibald J.M."/>
            <person name="Simpson A.G.B."/>
            <person name="Roger A.J."/>
        </authorList>
    </citation>
    <scope>NUCLEOTIDE SEQUENCE</scope>
    <source>
        <strain evidence="2">BICM</strain>
    </source>
</reference>